<evidence type="ECO:0000313" key="3">
    <source>
        <dbReference type="Proteomes" id="UP001597541"/>
    </source>
</evidence>
<comment type="caution">
    <text evidence="2">The sequence shown here is derived from an EMBL/GenBank/DDBJ whole genome shotgun (WGS) entry which is preliminary data.</text>
</comment>
<name>A0ABW5PCU5_9BACL</name>
<dbReference type="EMBL" id="JBHUME010000008">
    <property type="protein sequence ID" value="MFD2613172.1"/>
    <property type="molecule type" value="Genomic_DNA"/>
</dbReference>
<keyword evidence="2" id="KW-0378">Hydrolase</keyword>
<sequence length="451" mass="52071">MYERIIGNFLFKGNSGGKKDRARISEIYSVIMSYEHKEFKKIAIANGIKTEIKNGRELFIIPSHYQSSYFKSPMPSQMKYKTDQSLLNTTYTSSYLTFTDVTFVKNFIGEVTLSSQDQQRIDSILNKLKPYSFSVLEKYFKKNTDFLTVRQNKLIIPKNIQASFFDDINDGIVPKKEEYVNKLITIVHPSINDSIELPSNSALIIESENIVDYNSSKIKPESVYSDSKKIINKTLDDIKNIGVENPKRLTLITNKVNRITPIVNHLKQLYEDTCQVCGERLELGNNQFMSEVHHIRPLGGLHQGADVVENMIVLCPNHHAMFDRGSITILINEKRIIHKNSNHPINEKKLIIKHSIAQKYIDYHNKHIFGNDNLSKSKKIYKEEAISQQELNYGKLIRIQDIHTSETFDVQLEVFHLREFMNNFQLALVNVVEGDTIYINSHTYTVTKINN</sequence>
<dbReference type="RefSeq" id="WP_377603176.1">
    <property type="nucleotide sequence ID" value="NZ_JBHUME010000008.1"/>
</dbReference>
<dbReference type="InterPro" id="IPR003615">
    <property type="entry name" value="HNH_nuc"/>
</dbReference>
<dbReference type="Pfam" id="PF13391">
    <property type="entry name" value="HNH_2"/>
    <property type="match status" value="1"/>
</dbReference>
<feature type="domain" description="HNH nuclease" evidence="1">
    <location>
        <begin position="265"/>
        <end position="320"/>
    </location>
</feature>
<keyword evidence="3" id="KW-1185">Reference proteome</keyword>
<keyword evidence="2" id="KW-0255">Endonuclease</keyword>
<keyword evidence="2" id="KW-0540">Nuclease</keyword>
<dbReference type="Gene3D" id="1.10.30.50">
    <property type="match status" value="1"/>
</dbReference>
<accession>A0ABW5PCU5</accession>
<organism evidence="2 3">
    <name type="scientific">Paenibacillus gansuensis</name>
    <dbReference type="NCBI Taxonomy" id="306542"/>
    <lineage>
        <taxon>Bacteria</taxon>
        <taxon>Bacillati</taxon>
        <taxon>Bacillota</taxon>
        <taxon>Bacilli</taxon>
        <taxon>Bacillales</taxon>
        <taxon>Paenibacillaceae</taxon>
        <taxon>Paenibacillus</taxon>
    </lineage>
</organism>
<evidence type="ECO:0000259" key="1">
    <source>
        <dbReference type="SMART" id="SM00507"/>
    </source>
</evidence>
<gene>
    <name evidence="2" type="ORF">ACFSUF_12130</name>
</gene>
<proteinExistence type="predicted"/>
<evidence type="ECO:0000313" key="2">
    <source>
        <dbReference type="EMBL" id="MFD2613172.1"/>
    </source>
</evidence>
<dbReference type="GO" id="GO:0004519">
    <property type="term" value="F:endonuclease activity"/>
    <property type="evidence" value="ECO:0007669"/>
    <property type="project" value="UniProtKB-KW"/>
</dbReference>
<dbReference type="SMART" id="SM00507">
    <property type="entry name" value="HNHc"/>
    <property type="match status" value="1"/>
</dbReference>
<dbReference type="Proteomes" id="UP001597541">
    <property type="component" value="Unassembled WGS sequence"/>
</dbReference>
<protein>
    <submittedName>
        <fullName evidence="2">HNH endonuclease</fullName>
    </submittedName>
</protein>
<reference evidence="3" key="1">
    <citation type="journal article" date="2019" name="Int. J. Syst. Evol. Microbiol.">
        <title>The Global Catalogue of Microorganisms (GCM) 10K type strain sequencing project: providing services to taxonomists for standard genome sequencing and annotation.</title>
        <authorList>
            <consortium name="The Broad Institute Genomics Platform"/>
            <consortium name="The Broad Institute Genome Sequencing Center for Infectious Disease"/>
            <person name="Wu L."/>
            <person name="Ma J."/>
        </authorList>
    </citation>
    <scope>NUCLEOTIDE SEQUENCE [LARGE SCALE GENOMIC DNA]</scope>
    <source>
        <strain evidence="3">KCTC 3950</strain>
    </source>
</reference>
<dbReference type="CDD" id="cd00085">
    <property type="entry name" value="HNHc"/>
    <property type="match status" value="1"/>
</dbReference>